<dbReference type="GO" id="GO:0000049">
    <property type="term" value="F:tRNA binding"/>
    <property type="evidence" value="ECO:0007669"/>
    <property type="project" value="UniProtKB-UniRule"/>
</dbReference>
<dbReference type="GO" id="GO:0043908">
    <property type="term" value="F:Ser(Gly)-tRNA(Ala) hydrolase activity"/>
    <property type="evidence" value="ECO:0007669"/>
    <property type="project" value="UniProtKB-UniRule"/>
</dbReference>
<dbReference type="GO" id="GO:0106026">
    <property type="term" value="F:Gly-tRNA(Ala) deacylase activity"/>
    <property type="evidence" value="ECO:0007669"/>
    <property type="project" value="UniProtKB-UniRule"/>
</dbReference>
<evidence type="ECO:0000256" key="1">
    <source>
        <dbReference type="ARBA" id="ARBA00009673"/>
    </source>
</evidence>
<dbReference type="RefSeq" id="WP_065270801.1">
    <property type="nucleotide sequence ID" value="NZ_CP015124.1"/>
</dbReference>
<organism evidence="3 4">
    <name type="scientific">Phaeobacter gallaeciensis</name>
    <dbReference type="NCBI Taxonomy" id="60890"/>
    <lineage>
        <taxon>Bacteria</taxon>
        <taxon>Pseudomonadati</taxon>
        <taxon>Pseudomonadota</taxon>
        <taxon>Alphaproteobacteria</taxon>
        <taxon>Rhodobacterales</taxon>
        <taxon>Roseobacteraceae</taxon>
        <taxon>Phaeobacter</taxon>
    </lineage>
</organism>
<keyword evidence="2" id="KW-0694">RNA-binding</keyword>
<dbReference type="PANTHER" id="PTHR10472">
    <property type="entry name" value="D-TYROSYL-TRNA TYR DEACYLASE"/>
    <property type="match status" value="1"/>
</dbReference>
<dbReference type="EMBL" id="CP015124">
    <property type="protein sequence ID" value="ANP35717.1"/>
    <property type="molecule type" value="Genomic_DNA"/>
</dbReference>
<dbReference type="NCBIfam" id="TIGR00256">
    <property type="entry name" value="D-aminoacyl-tRNA deacylase"/>
    <property type="match status" value="1"/>
</dbReference>
<dbReference type="GO" id="GO:0051500">
    <property type="term" value="F:D-tyrosyl-tRNA(Tyr) deacylase activity"/>
    <property type="evidence" value="ECO:0007669"/>
    <property type="project" value="TreeGrafter"/>
</dbReference>
<feature type="short sequence motif" description="Gly-cisPro motif, important for rejection of L-amino acids" evidence="2">
    <location>
        <begin position="137"/>
        <end position="138"/>
    </location>
</feature>
<dbReference type="GO" id="GO:0019478">
    <property type="term" value="P:D-amino acid catabolic process"/>
    <property type="evidence" value="ECO:0007669"/>
    <property type="project" value="UniProtKB-UniRule"/>
</dbReference>
<comment type="catalytic activity">
    <reaction evidence="2">
        <text>glycyl-tRNA(Ala) + H2O = tRNA(Ala) + glycine + H(+)</text>
        <dbReference type="Rhea" id="RHEA:53744"/>
        <dbReference type="Rhea" id="RHEA-COMP:9657"/>
        <dbReference type="Rhea" id="RHEA-COMP:13640"/>
        <dbReference type="ChEBI" id="CHEBI:15377"/>
        <dbReference type="ChEBI" id="CHEBI:15378"/>
        <dbReference type="ChEBI" id="CHEBI:57305"/>
        <dbReference type="ChEBI" id="CHEBI:78442"/>
        <dbReference type="ChEBI" id="CHEBI:78522"/>
    </reaction>
</comment>
<evidence type="ECO:0000313" key="4">
    <source>
        <dbReference type="Proteomes" id="UP000092565"/>
    </source>
</evidence>
<evidence type="ECO:0000256" key="2">
    <source>
        <dbReference type="HAMAP-Rule" id="MF_00518"/>
    </source>
</evidence>
<dbReference type="SUPFAM" id="SSF69500">
    <property type="entry name" value="DTD-like"/>
    <property type="match status" value="1"/>
</dbReference>
<comment type="subcellular location">
    <subcellularLocation>
        <location evidence="2">Cytoplasm</location>
    </subcellularLocation>
</comment>
<comment type="function">
    <text evidence="2">An aminoacyl-tRNA editing enzyme that deacylates mischarged D-aminoacyl-tRNAs. Also deacylates mischarged glycyl-tRNA(Ala), protecting cells against glycine mischarging by AlaRS. Acts via tRNA-based rather than protein-based catalysis; rejects L-amino acids rather than detecting D-amino acids in the active site. By recycling D-aminoacyl-tRNA to D-amino acids and free tRNA molecules, this enzyme counteracts the toxicity associated with the formation of D-aminoacyl-tRNA entities in vivo and helps enforce protein L-homochirality.</text>
</comment>
<dbReference type="EC" id="3.1.1.-" evidence="2"/>
<dbReference type="InterPro" id="IPR023509">
    <property type="entry name" value="DTD-like_sf"/>
</dbReference>
<protein>
    <recommendedName>
        <fullName evidence="2">D-aminoacyl-tRNA deacylase</fullName>
        <shortName evidence="2">DTD</shortName>
        <ecNumber evidence="2">3.1.1.96</ecNumber>
    </recommendedName>
    <alternativeName>
        <fullName evidence="2">Gly-tRNA(Ala) deacylase</fullName>
        <ecNumber evidence="2">3.1.1.-</ecNumber>
    </alternativeName>
</protein>
<keyword evidence="2" id="KW-0963">Cytoplasm</keyword>
<dbReference type="FunFam" id="3.50.80.10:FF:000001">
    <property type="entry name" value="D-aminoacyl-tRNA deacylase"/>
    <property type="match status" value="1"/>
</dbReference>
<accession>A0A1B0ZNI6</accession>
<dbReference type="GO" id="GO:0005737">
    <property type="term" value="C:cytoplasm"/>
    <property type="evidence" value="ECO:0007669"/>
    <property type="project" value="UniProtKB-SubCell"/>
</dbReference>
<proteinExistence type="inferred from homology"/>
<keyword evidence="4" id="KW-1185">Reference proteome</keyword>
<gene>
    <name evidence="2 3" type="primary">dtd</name>
    <name evidence="3" type="ORF">JL2886_00791</name>
</gene>
<dbReference type="Gene3D" id="3.50.80.10">
    <property type="entry name" value="D-tyrosyl-tRNA(Tyr) deacylase"/>
    <property type="match status" value="1"/>
</dbReference>
<sequence length="147" mass="15548">MRALIQRVSEASVTVDNEVTGEISAGLLVLVCAMEGDTEAAADHLAAKISKLRIFQDDAGKMNRSVRDIGGAVLAVSQFTLAADTRRGNRPGFSDAADPETGARLYAYFCEALTGLGLPVATGRFGADMKVRLLNDGPVTIWMDTTA</sequence>
<dbReference type="HAMAP" id="MF_00518">
    <property type="entry name" value="Deacylase_Dtd"/>
    <property type="match status" value="1"/>
</dbReference>
<evidence type="ECO:0000313" key="3">
    <source>
        <dbReference type="EMBL" id="ANP35717.1"/>
    </source>
</evidence>
<comment type="catalytic activity">
    <reaction evidence="2">
        <text>a D-aminoacyl-tRNA + H2O = a tRNA + a D-alpha-amino acid + H(+)</text>
        <dbReference type="Rhea" id="RHEA:13953"/>
        <dbReference type="Rhea" id="RHEA-COMP:10123"/>
        <dbReference type="Rhea" id="RHEA-COMP:10124"/>
        <dbReference type="ChEBI" id="CHEBI:15377"/>
        <dbReference type="ChEBI" id="CHEBI:15378"/>
        <dbReference type="ChEBI" id="CHEBI:59871"/>
        <dbReference type="ChEBI" id="CHEBI:78442"/>
        <dbReference type="ChEBI" id="CHEBI:79333"/>
        <dbReference type="EC" id="3.1.1.96"/>
    </reaction>
</comment>
<dbReference type="PATRIC" id="fig|60890.4.peg.772"/>
<keyword evidence="2" id="KW-0378">Hydrolase</keyword>
<dbReference type="CDD" id="cd00563">
    <property type="entry name" value="Dtyr_deacylase"/>
    <property type="match status" value="1"/>
</dbReference>
<comment type="similarity">
    <text evidence="1 2">Belongs to the DTD family.</text>
</comment>
<dbReference type="AlphaFoldDB" id="A0A1B0ZNI6"/>
<name>A0A1B0ZNI6_9RHOB</name>
<comment type="subunit">
    <text evidence="2">Homodimer.</text>
</comment>
<comment type="domain">
    <text evidence="2">A Gly-cisPro motif from one monomer fits into the active site of the other monomer to allow specific chiral rejection of L-amino acids.</text>
</comment>
<dbReference type="Pfam" id="PF02580">
    <property type="entry name" value="Tyr_Deacylase"/>
    <property type="match status" value="1"/>
</dbReference>
<dbReference type="EC" id="3.1.1.96" evidence="2"/>
<dbReference type="Proteomes" id="UP000092565">
    <property type="component" value="Chromosome"/>
</dbReference>
<reference evidence="3 4" key="1">
    <citation type="submission" date="2016-04" db="EMBL/GenBank/DDBJ databases">
        <authorList>
            <person name="Evans L.H."/>
            <person name="Alamgir A."/>
            <person name="Owens N."/>
            <person name="Weber N.D."/>
            <person name="Virtaneva K."/>
            <person name="Barbian K."/>
            <person name="Babar A."/>
            <person name="Rosenke K."/>
        </authorList>
    </citation>
    <scope>NUCLEOTIDE SEQUENCE [LARGE SCALE GENOMIC DNA]</scope>
    <source>
        <strain evidence="3 4">JL2886</strain>
    </source>
</reference>
<dbReference type="OrthoDB" id="9801395at2"/>
<dbReference type="PANTHER" id="PTHR10472:SF5">
    <property type="entry name" value="D-AMINOACYL-TRNA DEACYLASE 1"/>
    <property type="match status" value="1"/>
</dbReference>
<dbReference type="InterPro" id="IPR003732">
    <property type="entry name" value="Daa-tRNA_deacyls_DTD"/>
</dbReference>
<keyword evidence="2" id="KW-0820">tRNA-binding</keyword>